<feature type="active site" description="Charge relay system" evidence="9 10">
    <location>
        <position position="221"/>
    </location>
</feature>
<protein>
    <submittedName>
        <fullName evidence="16">Subtilisin-like protease SBT1.9</fullName>
    </submittedName>
</protein>
<feature type="domain" description="Inhibitor I9" evidence="13">
    <location>
        <begin position="31"/>
        <end position="115"/>
    </location>
</feature>
<dbReference type="GO" id="GO:0004252">
    <property type="term" value="F:serine-type endopeptidase activity"/>
    <property type="evidence" value="ECO:0007669"/>
    <property type="project" value="UniProtKB-UniRule"/>
</dbReference>
<dbReference type="Pfam" id="PF17766">
    <property type="entry name" value="fn3_6"/>
    <property type="match status" value="1"/>
</dbReference>
<evidence type="ECO:0000256" key="10">
    <source>
        <dbReference type="PROSITE-ProRule" id="PRU01240"/>
    </source>
</evidence>
<keyword evidence="4 10" id="KW-0645">Protease</keyword>
<proteinExistence type="inferred from homology"/>
<evidence type="ECO:0000256" key="5">
    <source>
        <dbReference type="ARBA" id="ARBA00022729"/>
    </source>
</evidence>
<dbReference type="InterPro" id="IPR023828">
    <property type="entry name" value="Peptidase_S8_Ser-AS"/>
</dbReference>
<dbReference type="GeneID" id="105038043"/>
<keyword evidence="5 11" id="KW-0732">Signal</keyword>
<sequence length="765" mass="82526">MALLPSFHCVLWMALTILTSHMILASAEVATYIVHMDLSAMPKAFSGHHSWYTSVVAAVAATTTATTSDSISLTSNLIYVYDHAIHGFSARLSPSQLEQLKKSHGYLSSYRDTPATVDTTHTPEFLHLSPNSGLWPASNFGKDVIIGVVDTGIWPESQSFNDDGMTPVPARWKGVCEQGTDFSSSACNRKLIGARFFNKGLLAANPNLTIAVNSPRDTDGHGTHTSSTAGGNYVPNASFFGYAPGTARGMAPRARLAMYKALWDEGVATSDIIAAMDQAISDGVDVISLSLGFDLVPLYKDPIAIGAFAAMEKGIFVTTSAGNRGPSLQILHNGTPWVTTIGAATVDREFVGIIDLGDGSSIVGESLYPGRSSPIKHPLPLVFMGSCGNETLLKNVRHKMVVCDAKDSLDFAIVQVQSAKVDAALFISDVIFKDLEAQFSFPAAIISPQDGKTILEYINKDHDPRAMIRFRETILGTKPAPMVAAYTSRGPSMSCPTVLKPDIVAPGTLILAAWALNSSVGFDRSHELFSPFNIISGTSMACPHAAGIAAMIKGARPDWSPAAIRSALVTTTNQLDNTMTPIKDMGDSNRPATPLAMGSGHIEPNRALDPGLVYDASSDDYVRLLCAMNYTIQQIKTITRTYSFDCSKASLDLNYPSFIAFFNPNKTTTRDKVVQEFRRTVTNVGDAATYYSKVVAMKGFSITVMPDMLVFHEKYEKKSFTIIIEGQMGKKKDEVLHGALSWVDDKGKYVVRSPIVATTLPSARL</sequence>
<dbReference type="InterPro" id="IPR036852">
    <property type="entry name" value="Peptidase_S8/S53_dom_sf"/>
</dbReference>
<evidence type="ECO:0000256" key="2">
    <source>
        <dbReference type="ARBA" id="ARBA00011073"/>
    </source>
</evidence>
<dbReference type="InterPro" id="IPR015500">
    <property type="entry name" value="Peptidase_S8_subtilisin-rel"/>
</dbReference>
<accession>A0A6I9QN56</accession>
<dbReference type="InParanoid" id="A0A6I9QN56"/>
<dbReference type="SUPFAM" id="SSF52743">
    <property type="entry name" value="Subtilisin-like"/>
    <property type="match status" value="1"/>
</dbReference>
<evidence type="ECO:0000256" key="4">
    <source>
        <dbReference type="ARBA" id="ARBA00022670"/>
    </source>
</evidence>
<evidence type="ECO:0000256" key="8">
    <source>
        <dbReference type="ARBA" id="ARBA00023180"/>
    </source>
</evidence>
<dbReference type="CDD" id="cd02120">
    <property type="entry name" value="PA_subtilisin_like"/>
    <property type="match status" value="1"/>
</dbReference>
<evidence type="ECO:0000256" key="9">
    <source>
        <dbReference type="PIRSR" id="PIRSR615500-1"/>
    </source>
</evidence>
<dbReference type="InterPro" id="IPR034197">
    <property type="entry name" value="Peptidases_S8_3"/>
</dbReference>
<dbReference type="Proteomes" id="UP000504607">
    <property type="component" value="Chromosome 2"/>
</dbReference>
<evidence type="ECO:0000256" key="1">
    <source>
        <dbReference type="ARBA" id="ARBA00004613"/>
    </source>
</evidence>
<evidence type="ECO:0000259" key="12">
    <source>
        <dbReference type="Pfam" id="PF00082"/>
    </source>
</evidence>
<evidence type="ECO:0000313" key="16">
    <source>
        <dbReference type="RefSeq" id="XP_010912031.1"/>
    </source>
</evidence>
<dbReference type="KEGG" id="egu:105038043"/>
<feature type="domain" description="Peptidase S8/S53" evidence="12">
    <location>
        <begin position="141"/>
        <end position="575"/>
    </location>
</feature>
<reference evidence="16" key="1">
    <citation type="submission" date="2025-08" db="UniProtKB">
        <authorList>
            <consortium name="RefSeq"/>
        </authorList>
    </citation>
    <scope>IDENTIFICATION</scope>
</reference>
<dbReference type="AlphaFoldDB" id="A0A6I9QN56"/>
<dbReference type="InterPro" id="IPR037045">
    <property type="entry name" value="S8pro/Inhibitor_I9_sf"/>
</dbReference>
<keyword evidence="6 10" id="KW-0378">Hydrolase</keyword>
<evidence type="ECO:0000259" key="14">
    <source>
        <dbReference type="Pfam" id="PF17766"/>
    </source>
</evidence>
<dbReference type="PROSITE" id="PS00138">
    <property type="entry name" value="SUBTILASE_SER"/>
    <property type="match status" value="1"/>
</dbReference>
<feature type="signal peptide" evidence="11">
    <location>
        <begin position="1"/>
        <end position="27"/>
    </location>
</feature>
<feature type="domain" description="Subtilisin-like protease fibronectin type-III" evidence="14">
    <location>
        <begin position="652"/>
        <end position="756"/>
    </location>
</feature>
<dbReference type="Gene3D" id="2.60.40.2310">
    <property type="match status" value="1"/>
</dbReference>
<keyword evidence="15" id="KW-1185">Reference proteome</keyword>
<dbReference type="InterPro" id="IPR041469">
    <property type="entry name" value="Subtilisin-like_FN3"/>
</dbReference>
<dbReference type="FunCoup" id="A0A6I9QN56">
    <property type="interactions" value="3"/>
</dbReference>
<dbReference type="Gene3D" id="3.50.30.30">
    <property type="match status" value="1"/>
</dbReference>
<feature type="active site" description="Charge relay system" evidence="9 10">
    <location>
        <position position="539"/>
    </location>
</feature>
<dbReference type="OrthoDB" id="206201at2759"/>
<keyword evidence="3" id="KW-0964">Secreted</keyword>
<organism evidence="15 16">
    <name type="scientific">Elaeis guineensis var. tenera</name>
    <name type="common">Oil palm</name>
    <dbReference type="NCBI Taxonomy" id="51953"/>
    <lineage>
        <taxon>Eukaryota</taxon>
        <taxon>Viridiplantae</taxon>
        <taxon>Streptophyta</taxon>
        <taxon>Embryophyta</taxon>
        <taxon>Tracheophyta</taxon>
        <taxon>Spermatophyta</taxon>
        <taxon>Magnoliopsida</taxon>
        <taxon>Liliopsida</taxon>
        <taxon>Arecaceae</taxon>
        <taxon>Arecoideae</taxon>
        <taxon>Cocoseae</taxon>
        <taxon>Elaeidinae</taxon>
        <taxon>Elaeis</taxon>
    </lineage>
</organism>
<evidence type="ECO:0000313" key="15">
    <source>
        <dbReference type="Proteomes" id="UP000504607"/>
    </source>
</evidence>
<comment type="subcellular location">
    <subcellularLocation>
        <location evidence="1">Secreted</location>
    </subcellularLocation>
</comment>
<gene>
    <name evidence="16" type="primary">LOC105038043</name>
</gene>
<evidence type="ECO:0000256" key="3">
    <source>
        <dbReference type="ARBA" id="ARBA00022525"/>
    </source>
</evidence>
<dbReference type="InterPro" id="IPR010259">
    <property type="entry name" value="S8pro/Inhibitor_I9"/>
</dbReference>
<name>A0A6I9QN56_ELAGV</name>
<evidence type="ECO:0000256" key="6">
    <source>
        <dbReference type="ARBA" id="ARBA00022801"/>
    </source>
</evidence>
<keyword evidence="8" id="KW-0325">Glycoprotein</keyword>
<evidence type="ECO:0000256" key="11">
    <source>
        <dbReference type="SAM" id="SignalP"/>
    </source>
</evidence>
<dbReference type="FunFam" id="3.30.70.80:FF:000003">
    <property type="entry name" value="Subtilisin-like protease SBT1.9"/>
    <property type="match status" value="1"/>
</dbReference>
<dbReference type="PRINTS" id="PR00723">
    <property type="entry name" value="SUBTILISIN"/>
</dbReference>
<evidence type="ECO:0000259" key="13">
    <source>
        <dbReference type="Pfam" id="PF05922"/>
    </source>
</evidence>
<dbReference type="GO" id="GO:0006508">
    <property type="term" value="P:proteolysis"/>
    <property type="evidence" value="ECO:0007669"/>
    <property type="project" value="UniProtKB-KW"/>
</dbReference>
<dbReference type="InterPro" id="IPR045051">
    <property type="entry name" value="SBT"/>
</dbReference>
<feature type="chain" id="PRO_5026902008" evidence="11">
    <location>
        <begin position="28"/>
        <end position="765"/>
    </location>
</feature>
<dbReference type="CDD" id="cd04852">
    <property type="entry name" value="Peptidases_S8_3"/>
    <property type="match status" value="1"/>
</dbReference>
<dbReference type="Gene3D" id="3.40.50.200">
    <property type="entry name" value="Peptidase S8/S53 domain"/>
    <property type="match status" value="1"/>
</dbReference>
<dbReference type="RefSeq" id="XP_010912031.1">
    <property type="nucleotide sequence ID" value="XM_010913729.2"/>
</dbReference>
<keyword evidence="7 10" id="KW-0720">Serine protease</keyword>
<dbReference type="FunFam" id="3.40.50.200:FF:000006">
    <property type="entry name" value="Subtilisin-like protease SBT1.5"/>
    <property type="match status" value="1"/>
</dbReference>
<evidence type="ECO:0000256" key="7">
    <source>
        <dbReference type="ARBA" id="ARBA00022825"/>
    </source>
</evidence>
<dbReference type="PROSITE" id="PS51892">
    <property type="entry name" value="SUBTILASE"/>
    <property type="match status" value="1"/>
</dbReference>
<comment type="similarity">
    <text evidence="2 10">Belongs to the peptidase S8 family.</text>
</comment>
<dbReference type="Pfam" id="PF00082">
    <property type="entry name" value="Peptidase_S8"/>
    <property type="match status" value="1"/>
</dbReference>
<dbReference type="Gene3D" id="3.30.70.80">
    <property type="entry name" value="Peptidase S8 propeptide/proteinase inhibitor I9"/>
    <property type="match status" value="1"/>
</dbReference>
<dbReference type="InterPro" id="IPR000209">
    <property type="entry name" value="Peptidase_S8/S53_dom"/>
</dbReference>
<dbReference type="Pfam" id="PF05922">
    <property type="entry name" value="Inhibitor_I9"/>
    <property type="match status" value="1"/>
</dbReference>
<dbReference type="PANTHER" id="PTHR10795">
    <property type="entry name" value="PROPROTEIN CONVERTASE SUBTILISIN/KEXIN"/>
    <property type="match status" value="1"/>
</dbReference>
<feature type="active site" description="Charge relay system" evidence="9 10">
    <location>
        <position position="150"/>
    </location>
</feature>
<dbReference type="GO" id="GO:0005576">
    <property type="term" value="C:extracellular region"/>
    <property type="evidence" value="ECO:0007669"/>
    <property type="project" value="UniProtKB-SubCell"/>
</dbReference>